<name>A0A6V7NRB9_ANACO</name>
<evidence type="ECO:0000256" key="1">
    <source>
        <dbReference type="ARBA" id="ARBA00004370"/>
    </source>
</evidence>
<dbReference type="FunFam" id="3.80.10.10:FF:000400">
    <property type="entry name" value="Nuclear pore complex protein NUP107"/>
    <property type="match status" value="1"/>
</dbReference>
<dbReference type="Pfam" id="PF00069">
    <property type="entry name" value="Pkinase"/>
    <property type="match status" value="1"/>
</dbReference>
<dbReference type="InterPro" id="IPR013210">
    <property type="entry name" value="LRR_N_plant-typ"/>
</dbReference>
<reference evidence="10" key="1">
    <citation type="submission" date="2020-07" db="EMBL/GenBank/DDBJ databases">
        <authorList>
            <person name="Lin J."/>
        </authorList>
    </citation>
    <scope>NUCLEOTIDE SEQUENCE</scope>
</reference>
<dbReference type="Pfam" id="PF08263">
    <property type="entry name" value="LRRNT_2"/>
    <property type="match status" value="1"/>
</dbReference>
<dbReference type="Gene3D" id="3.30.200.20">
    <property type="entry name" value="Phosphorylase Kinase, domain 1"/>
    <property type="match status" value="1"/>
</dbReference>
<evidence type="ECO:0000256" key="2">
    <source>
        <dbReference type="ARBA" id="ARBA00022614"/>
    </source>
</evidence>
<dbReference type="Pfam" id="PF13855">
    <property type="entry name" value="LRR_8"/>
    <property type="match status" value="1"/>
</dbReference>
<evidence type="ECO:0000259" key="9">
    <source>
        <dbReference type="PROSITE" id="PS50011"/>
    </source>
</evidence>
<keyword evidence="6" id="KW-1133">Transmembrane helix</keyword>
<keyword evidence="2" id="KW-0433">Leucine-rich repeat</keyword>
<feature type="compositionally biased region" description="Low complexity" evidence="8">
    <location>
        <begin position="337"/>
        <end position="346"/>
    </location>
</feature>
<keyword evidence="5" id="KW-0677">Repeat</keyword>
<feature type="region of interest" description="Disordered" evidence="8">
    <location>
        <begin position="706"/>
        <end position="742"/>
    </location>
</feature>
<dbReference type="InterPro" id="IPR046959">
    <property type="entry name" value="PRK1-6/SRF4-like"/>
</dbReference>
<dbReference type="AlphaFoldDB" id="A0A6V7NRB9"/>
<proteinExistence type="predicted"/>
<evidence type="ECO:0000256" key="5">
    <source>
        <dbReference type="ARBA" id="ARBA00022737"/>
    </source>
</evidence>
<evidence type="ECO:0000256" key="7">
    <source>
        <dbReference type="ARBA" id="ARBA00023136"/>
    </source>
</evidence>
<accession>A0A6V7NRB9</accession>
<dbReference type="GO" id="GO:0005524">
    <property type="term" value="F:ATP binding"/>
    <property type="evidence" value="ECO:0007669"/>
    <property type="project" value="InterPro"/>
</dbReference>
<protein>
    <recommendedName>
        <fullName evidence="9">Protein kinase domain-containing protein</fullName>
    </recommendedName>
</protein>
<sequence length="742" mass="79919">MNELNWCCSSKIKEIEGEYREKPPSRHLLLRCTLFHVVAREAPISSSSSSSSSQRRRLWGQCELDRGRKWKKGAIFSCFRAIFPPPNVHGARAHLAEVVVPLLCFLVLCILKSASGTSDAEALLALKASLDIYNSLPWRREDADSLCSSWKGVKECSANGRVTKLVLEYLSLTGALKSETLAPLDQLRVLSFKSNALFGPIPELSPLRNLKSLYLNNNRFNGRVPPTLVALHRIKVVDFSNNLLSGPIPKTLASLPRLYALFLQNNNLTGEIPPFNQQTLRYFNVASNNLSGTIPATKTLARFDLSSFDNNPNLCGAQIHRPCSKNPAFAPSPSPNPLVSSSVNSFPPAPPPATGGAKSVAGGGGGGSSPLSRAPLRGLSCSPSRHWRCSRGPLAGRGRWRRRPMEGEGSGAEQQDVHDGGAAEGVGGDAGAGTVGSTYKAVMESGFIVTVKRLREGAAAAPAPARGAEEFRARMEAIGGMRHPNLVPLRAYFHAKEERLLVYDYFPNGSLFSLIHGSRPSGSGKPLHWTSCLKIAEDVATGLLFLHQQSPPAAHGNLKSSNVLLGADFESCLTDYCLVPSFLPAAAADSYLDSTATATAPPPLGSNIRRVEISCALSYRKFVPSHATCKTPFQDLVEEHGADIPKWVRSVREEETESGDDQAAAAAAEEKVGALLNIAVACVAVDPEKRPATKEVLRMIREARAESMAVSSNSSDRSPGRWSDTVQSLPREQGSESFAGRD</sequence>
<comment type="subcellular location">
    <subcellularLocation>
        <location evidence="1">Membrane</location>
    </subcellularLocation>
</comment>
<dbReference type="PANTHER" id="PTHR48007:SF39">
    <property type="entry name" value="PROTEIN KINASE DOMAIN-CONTAINING PROTEIN"/>
    <property type="match status" value="1"/>
</dbReference>
<evidence type="ECO:0000313" key="10">
    <source>
        <dbReference type="EMBL" id="CAD1821162.1"/>
    </source>
</evidence>
<dbReference type="InterPro" id="IPR011009">
    <property type="entry name" value="Kinase-like_dom_sf"/>
</dbReference>
<dbReference type="SUPFAM" id="SSF52058">
    <property type="entry name" value="L domain-like"/>
    <property type="match status" value="1"/>
</dbReference>
<dbReference type="SUPFAM" id="SSF56112">
    <property type="entry name" value="Protein kinase-like (PK-like)"/>
    <property type="match status" value="1"/>
</dbReference>
<feature type="domain" description="Protein kinase" evidence="9">
    <location>
        <begin position="424"/>
        <end position="705"/>
    </location>
</feature>
<dbReference type="InterPro" id="IPR032675">
    <property type="entry name" value="LRR_dom_sf"/>
</dbReference>
<organism evidence="10">
    <name type="scientific">Ananas comosus var. bracteatus</name>
    <name type="common">red pineapple</name>
    <dbReference type="NCBI Taxonomy" id="296719"/>
    <lineage>
        <taxon>Eukaryota</taxon>
        <taxon>Viridiplantae</taxon>
        <taxon>Streptophyta</taxon>
        <taxon>Embryophyta</taxon>
        <taxon>Tracheophyta</taxon>
        <taxon>Spermatophyta</taxon>
        <taxon>Magnoliopsida</taxon>
        <taxon>Liliopsida</taxon>
        <taxon>Poales</taxon>
        <taxon>Bromeliaceae</taxon>
        <taxon>Bromelioideae</taxon>
        <taxon>Ananas</taxon>
    </lineage>
</organism>
<keyword evidence="3" id="KW-0812">Transmembrane</keyword>
<dbReference type="PANTHER" id="PTHR48007">
    <property type="entry name" value="LEUCINE-RICH REPEAT RECEPTOR-LIKE PROTEIN KINASE PXC1"/>
    <property type="match status" value="1"/>
</dbReference>
<evidence type="ECO:0000256" key="6">
    <source>
        <dbReference type="ARBA" id="ARBA00022989"/>
    </source>
</evidence>
<gene>
    <name evidence="10" type="ORF">CB5_LOCUS4373</name>
</gene>
<dbReference type="PROSITE" id="PS50011">
    <property type="entry name" value="PROTEIN_KINASE_DOM"/>
    <property type="match status" value="1"/>
</dbReference>
<dbReference type="Gene3D" id="1.10.510.10">
    <property type="entry name" value="Transferase(Phosphotransferase) domain 1"/>
    <property type="match status" value="2"/>
</dbReference>
<dbReference type="InterPro" id="IPR000719">
    <property type="entry name" value="Prot_kinase_dom"/>
</dbReference>
<evidence type="ECO:0000256" key="3">
    <source>
        <dbReference type="ARBA" id="ARBA00022692"/>
    </source>
</evidence>
<dbReference type="EMBL" id="LR862141">
    <property type="protein sequence ID" value="CAD1821162.1"/>
    <property type="molecule type" value="Genomic_DNA"/>
</dbReference>
<keyword evidence="4" id="KW-0732">Signal</keyword>
<evidence type="ECO:0000256" key="8">
    <source>
        <dbReference type="SAM" id="MobiDB-lite"/>
    </source>
</evidence>
<evidence type="ECO:0000256" key="4">
    <source>
        <dbReference type="ARBA" id="ARBA00022729"/>
    </source>
</evidence>
<dbReference type="InterPro" id="IPR001611">
    <property type="entry name" value="Leu-rich_rpt"/>
</dbReference>
<dbReference type="GO" id="GO:0016020">
    <property type="term" value="C:membrane"/>
    <property type="evidence" value="ECO:0007669"/>
    <property type="project" value="UniProtKB-SubCell"/>
</dbReference>
<dbReference type="Gene3D" id="3.80.10.10">
    <property type="entry name" value="Ribonuclease Inhibitor"/>
    <property type="match status" value="2"/>
</dbReference>
<dbReference type="GO" id="GO:0004672">
    <property type="term" value="F:protein kinase activity"/>
    <property type="evidence" value="ECO:0007669"/>
    <property type="project" value="InterPro"/>
</dbReference>
<keyword evidence="7" id="KW-0472">Membrane</keyword>
<feature type="region of interest" description="Disordered" evidence="8">
    <location>
        <begin position="326"/>
        <end position="430"/>
    </location>
</feature>